<dbReference type="InterPro" id="IPR023606">
    <property type="entry name" value="CoA-Trfase_III_dom_1_sf"/>
</dbReference>
<dbReference type="InterPro" id="IPR003673">
    <property type="entry name" value="CoA-Trfase_fam_III"/>
</dbReference>
<keyword evidence="1" id="KW-0808">Transferase</keyword>
<evidence type="ECO:0000313" key="3">
    <source>
        <dbReference type="Proteomes" id="UP000315677"/>
    </source>
</evidence>
<dbReference type="EMBL" id="VFPA01000002">
    <property type="protein sequence ID" value="TQM11339.1"/>
    <property type="molecule type" value="Genomic_DNA"/>
</dbReference>
<dbReference type="AlphaFoldDB" id="A0A543DPV0"/>
<dbReference type="Gene3D" id="3.40.50.10540">
    <property type="entry name" value="Crotonobetainyl-coa:carnitine coa-transferase, domain 1"/>
    <property type="match status" value="2"/>
</dbReference>
<dbReference type="Gene3D" id="3.30.1540.10">
    <property type="entry name" value="formyl-coa transferase, domain 3"/>
    <property type="match status" value="2"/>
</dbReference>
<gene>
    <name evidence="2" type="ORF">FB558_3898</name>
</gene>
<dbReference type="PANTHER" id="PTHR48207:SF3">
    <property type="entry name" value="SUCCINATE--HYDROXYMETHYLGLUTARATE COA-TRANSFERASE"/>
    <property type="match status" value="1"/>
</dbReference>
<dbReference type="Proteomes" id="UP000315677">
    <property type="component" value="Unassembled WGS sequence"/>
</dbReference>
<dbReference type="GO" id="GO:0008410">
    <property type="term" value="F:CoA-transferase activity"/>
    <property type="evidence" value="ECO:0007669"/>
    <property type="project" value="TreeGrafter"/>
</dbReference>
<reference evidence="2 3" key="1">
    <citation type="submission" date="2019-06" db="EMBL/GenBank/DDBJ databases">
        <title>Sequencing the genomes of 1000 actinobacteria strains.</title>
        <authorList>
            <person name="Klenk H.-P."/>
        </authorList>
    </citation>
    <scope>NUCLEOTIDE SEQUENCE [LARGE SCALE GENOMIC DNA]</scope>
    <source>
        <strain evidence="2 3">DSM 45301</strain>
    </source>
</reference>
<dbReference type="InterPro" id="IPR050483">
    <property type="entry name" value="CoA-transferase_III_domain"/>
</dbReference>
<dbReference type="PANTHER" id="PTHR48207">
    <property type="entry name" value="SUCCINATE--HYDROXYMETHYLGLUTARATE COA-TRANSFERASE"/>
    <property type="match status" value="1"/>
</dbReference>
<sequence length="826" mass="87304">MSADAHNGEACGTTPLDGLTVVDLSTSLPGAFTTQFLADAGADVVQVEPPGGSPLRAQPGWPGLARGKRSIVLDLHDDDLHDEADRATLDRLLARADVLVTTSAPATLARLGLTAERLADLNPRLVSAAITGWGMTGPWRDLPGYEGMVLAKLGYFHVKRLSTNRPGPAFVSVPYASWGAAQTALHGILAALIERETSGRGQRVEADLVRGVATIDTWNWFSELVGQRWPDAFTTVNAFDDHGQPQGHLIYPLLVAATKDGYWLQFAQTQARLFQAMLQELDMAELPGDPKWKGFPQFDDRARRVELWEIMLRKVGERTLAEWEQVFATNPNVSAEVFRSGPDALAHAQLVHDGRVVTVDDPAFGPVRQPSTLVHVDDVPLSPPRPAPGLDEHAEQIRAEAAASTPAVDPGNGDAPAALPLAGVTVLELSSMYAAPYGATLLTDLGARVFKIEPLGGDQIRTLVQFPEAGGAKVMQGKESIAVDMATDEGLAIVHELARRSDIVLQSYRAGAAERARVDPATLKKLNPDLVYLSAPGYGTGGPYGGRPAYAPSIGAASGLALTDAPDAAGATGSLEEIKKAAVRLNAASAVISLQGDGIAALGVGSAMLLGLLARRRGRALGNMTTTMLSSATHALIDRNIDYAGRPAAPRVDPDGHGFGALYRMYRAADGWVFLAAPAADEWEGLATALRPYTDLAADARFASPAQRADADAALADVLGGVFATKAKADWEAELTAAGVGCVAVAEHAPELTLMSDEAADAGYHVTAMSPVFDEHRRPAPATRFSRSVTKADGGCLAGDHTDALLQELGYDDERIADLHARNIVT</sequence>
<keyword evidence="3" id="KW-1185">Reference proteome</keyword>
<accession>A0A543DPV0</accession>
<dbReference type="InterPro" id="IPR044855">
    <property type="entry name" value="CoA-Trfase_III_dom3_sf"/>
</dbReference>
<dbReference type="Pfam" id="PF02515">
    <property type="entry name" value="CoA_transf_3"/>
    <property type="match status" value="2"/>
</dbReference>
<dbReference type="SUPFAM" id="SSF89796">
    <property type="entry name" value="CoA-transferase family III (CaiB/BaiF)"/>
    <property type="match status" value="2"/>
</dbReference>
<protein>
    <submittedName>
        <fullName evidence="2">Dimethylsulfoniopropionate cleavage enzyme DddD</fullName>
    </submittedName>
</protein>
<proteinExistence type="predicted"/>
<dbReference type="OrthoDB" id="9797653at2"/>
<organism evidence="2 3">
    <name type="scientific">Pseudonocardia kunmingensis</name>
    <dbReference type="NCBI Taxonomy" id="630975"/>
    <lineage>
        <taxon>Bacteria</taxon>
        <taxon>Bacillati</taxon>
        <taxon>Actinomycetota</taxon>
        <taxon>Actinomycetes</taxon>
        <taxon>Pseudonocardiales</taxon>
        <taxon>Pseudonocardiaceae</taxon>
        <taxon>Pseudonocardia</taxon>
    </lineage>
</organism>
<evidence type="ECO:0000256" key="1">
    <source>
        <dbReference type="ARBA" id="ARBA00022679"/>
    </source>
</evidence>
<comment type="caution">
    <text evidence="2">The sequence shown here is derived from an EMBL/GenBank/DDBJ whole genome shotgun (WGS) entry which is preliminary data.</text>
</comment>
<dbReference type="RefSeq" id="WP_142055415.1">
    <property type="nucleotide sequence ID" value="NZ_VFPA01000002.1"/>
</dbReference>
<name>A0A543DPV0_9PSEU</name>
<evidence type="ECO:0000313" key="2">
    <source>
        <dbReference type="EMBL" id="TQM11339.1"/>
    </source>
</evidence>